<reference evidence="3 4" key="1">
    <citation type="submission" date="2024-05" db="EMBL/GenBank/DDBJ databases">
        <title>Culex pipiens pipiens assembly and annotation.</title>
        <authorList>
            <person name="Alout H."/>
            <person name="Durand T."/>
        </authorList>
    </citation>
    <scope>NUCLEOTIDE SEQUENCE [LARGE SCALE GENOMIC DNA]</scope>
    <source>
        <strain evidence="3">HA-2024</strain>
        <tissue evidence="3">Whole body</tissue>
    </source>
</reference>
<dbReference type="Pfam" id="PF00076">
    <property type="entry name" value="RRM_1"/>
    <property type="match status" value="1"/>
</dbReference>
<dbReference type="AlphaFoldDB" id="A0ABD1CC53"/>
<protein>
    <recommendedName>
        <fullName evidence="2">RRM domain-containing protein</fullName>
    </recommendedName>
</protein>
<proteinExistence type="predicted"/>
<dbReference type="Proteomes" id="UP001562425">
    <property type="component" value="Unassembled WGS sequence"/>
</dbReference>
<dbReference type="Gene3D" id="3.30.70.330">
    <property type="match status" value="1"/>
</dbReference>
<evidence type="ECO:0000259" key="2">
    <source>
        <dbReference type="Pfam" id="PF00076"/>
    </source>
</evidence>
<keyword evidence="4" id="KW-1185">Reference proteome</keyword>
<accession>A0ABD1CC53</accession>
<dbReference type="EMBL" id="JBEHCU010013816">
    <property type="protein sequence ID" value="KAL1373938.1"/>
    <property type="molecule type" value="Genomic_DNA"/>
</dbReference>
<evidence type="ECO:0000313" key="3">
    <source>
        <dbReference type="EMBL" id="KAL1373938.1"/>
    </source>
</evidence>
<evidence type="ECO:0000313" key="4">
    <source>
        <dbReference type="Proteomes" id="UP001562425"/>
    </source>
</evidence>
<dbReference type="InterPro" id="IPR000504">
    <property type="entry name" value="RRM_dom"/>
</dbReference>
<gene>
    <name evidence="3" type="ORF">pipiens_005058</name>
</gene>
<evidence type="ECO:0000256" key="1">
    <source>
        <dbReference type="ARBA" id="ARBA00022884"/>
    </source>
</evidence>
<comment type="caution">
    <text evidence="3">The sequence shown here is derived from an EMBL/GenBank/DDBJ whole genome shotgun (WGS) entry which is preliminary data.</text>
</comment>
<dbReference type="SUPFAM" id="SSF54928">
    <property type="entry name" value="RNA-binding domain, RBD"/>
    <property type="match status" value="1"/>
</dbReference>
<dbReference type="InterPro" id="IPR035979">
    <property type="entry name" value="RBD_domain_sf"/>
</dbReference>
<keyword evidence="1" id="KW-0694">RNA-binding</keyword>
<feature type="domain" description="RRM" evidence="2">
    <location>
        <begin position="41"/>
        <end position="83"/>
    </location>
</feature>
<organism evidence="3 4">
    <name type="scientific">Culex pipiens pipiens</name>
    <name type="common">Northern house mosquito</name>
    <dbReference type="NCBI Taxonomy" id="38569"/>
    <lineage>
        <taxon>Eukaryota</taxon>
        <taxon>Metazoa</taxon>
        <taxon>Ecdysozoa</taxon>
        <taxon>Arthropoda</taxon>
        <taxon>Hexapoda</taxon>
        <taxon>Insecta</taxon>
        <taxon>Pterygota</taxon>
        <taxon>Neoptera</taxon>
        <taxon>Endopterygota</taxon>
        <taxon>Diptera</taxon>
        <taxon>Nematocera</taxon>
        <taxon>Culicoidea</taxon>
        <taxon>Culicidae</taxon>
        <taxon>Culicinae</taxon>
        <taxon>Culicini</taxon>
        <taxon>Culex</taxon>
        <taxon>Culex</taxon>
    </lineage>
</organism>
<sequence length="86" mass="9588">MYKHQHSIMTVKKVVKEEINHVRENLKRSINIQQQVAEFAVTALRLMMDKEKGSSKGFGYVQYVEATGASEAMTPKNGTETEGGDG</sequence>
<name>A0ABD1CC53_CULPP</name>
<dbReference type="InterPro" id="IPR012677">
    <property type="entry name" value="Nucleotide-bd_a/b_plait_sf"/>
</dbReference>
<dbReference type="GO" id="GO:0003723">
    <property type="term" value="F:RNA binding"/>
    <property type="evidence" value="ECO:0007669"/>
    <property type="project" value="UniProtKB-KW"/>
</dbReference>